<keyword evidence="1" id="KW-1133">Transmembrane helix</keyword>
<evidence type="ECO:0000313" key="3">
    <source>
        <dbReference type="Proteomes" id="UP000177111"/>
    </source>
</evidence>
<reference evidence="2 3" key="1">
    <citation type="journal article" date="2016" name="Nat. Commun.">
        <title>Thousands of microbial genomes shed light on interconnected biogeochemical processes in an aquifer system.</title>
        <authorList>
            <person name="Anantharaman K."/>
            <person name="Brown C.T."/>
            <person name="Hug L.A."/>
            <person name="Sharon I."/>
            <person name="Castelle C.J."/>
            <person name="Probst A.J."/>
            <person name="Thomas B.C."/>
            <person name="Singh A."/>
            <person name="Wilkins M.J."/>
            <person name="Karaoz U."/>
            <person name="Brodie E.L."/>
            <person name="Williams K.H."/>
            <person name="Hubbard S.S."/>
            <person name="Banfield J.F."/>
        </authorList>
    </citation>
    <scope>NUCLEOTIDE SEQUENCE [LARGE SCALE GENOMIC DNA]</scope>
</reference>
<dbReference type="AlphaFoldDB" id="A0A1F8H2F6"/>
<keyword evidence="1" id="KW-0812">Transmembrane</keyword>
<feature type="transmembrane region" description="Helical" evidence="1">
    <location>
        <begin position="12"/>
        <end position="31"/>
    </location>
</feature>
<dbReference type="Pfam" id="PF07963">
    <property type="entry name" value="N_methyl"/>
    <property type="match status" value="1"/>
</dbReference>
<organism evidence="2 3">
    <name type="scientific">Candidatus Yanofskybacteria bacterium RIFCSPLOWO2_02_FULL_44_18</name>
    <dbReference type="NCBI Taxonomy" id="1802705"/>
    <lineage>
        <taxon>Bacteria</taxon>
        <taxon>Candidatus Yanofskyibacteriota</taxon>
    </lineage>
</organism>
<comment type="caution">
    <text evidence="2">The sequence shown here is derived from an EMBL/GenBank/DDBJ whole genome shotgun (WGS) entry which is preliminary data.</text>
</comment>
<accession>A0A1F8H2F6</accession>
<keyword evidence="1" id="KW-0472">Membrane</keyword>
<dbReference type="EMBL" id="MGKT01000007">
    <property type="protein sequence ID" value="OGN30939.1"/>
    <property type="molecule type" value="Genomic_DNA"/>
</dbReference>
<evidence type="ECO:0000313" key="2">
    <source>
        <dbReference type="EMBL" id="OGN30939.1"/>
    </source>
</evidence>
<evidence type="ECO:0008006" key="4">
    <source>
        <dbReference type="Google" id="ProtNLM"/>
    </source>
</evidence>
<name>A0A1F8H2F6_9BACT</name>
<dbReference type="InterPro" id="IPR012902">
    <property type="entry name" value="N_methyl_site"/>
</dbReference>
<dbReference type="Proteomes" id="UP000177111">
    <property type="component" value="Unassembled WGS sequence"/>
</dbReference>
<dbReference type="NCBIfam" id="TIGR02532">
    <property type="entry name" value="IV_pilin_GFxxxE"/>
    <property type="match status" value="1"/>
</dbReference>
<evidence type="ECO:0000256" key="1">
    <source>
        <dbReference type="SAM" id="Phobius"/>
    </source>
</evidence>
<gene>
    <name evidence="2" type="ORF">A3I96_01520</name>
</gene>
<protein>
    <recommendedName>
        <fullName evidence="4">Prepilin-type N-terminal cleavage/methylation domain-containing protein</fullName>
    </recommendedName>
</protein>
<sequence>MTGNKGFTLIETITSIFIFSILVVEIGGLMAQSTNLERRAFSAQKIQENTLAVLETMTREIRVGRISNQDNNCTATLLTIEHPTDGTISYSVSNGVVQKTMAGSTVNLSSSEVNFAKLNFCVQGSGVNDNQQPRVTIVSIVENRVGADILQFNIQTTVVSREYSDEF</sequence>
<proteinExistence type="predicted"/>